<evidence type="ECO:0000256" key="7">
    <source>
        <dbReference type="ARBA" id="ARBA00023004"/>
    </source>
</evidence>
<dbReference type="AlphaFoldDB" id="A0A0W0VJZ8"/>
<dbReference type="RefSeq" id="WP_058529802.1">
    <property type="nucleotide sequence ID" value="NZ_CAAAHZ010000009.1"/>
</dbReference>
<sequence>MKSLLFVFLLLSAFLTHAVGNYQAGEEKSQVCAACHGTKGISTNPQWPSLAGQHAAYLAKQLRDFKADGQRPSAVMTPIANPLTEQDIEDLAIFYSQQPLPQEATPRQYLARGEQLYRGGDFAKHITACIACHGPNGMGNAQAMFPVLSGQMPQYTVKELQAFKENIRRNDLHSIMRDISQRMDKEDMEAVAYYVAGLH</sequence>
<keyword evidence="4 9" id="KW-0479">Metal-binding</keyword>
<feature type="binding site" description="covalent" evidence="8">
    <location>
        <position position="129"/>
    </location>
    <ligand>
        <name>heme c</name>
        <dbReference type="ChEBI" id="CHEBI:61717"/>
        <label>2</label>
    </ligand>
</feature>
<comment type="caution">
    <text evidence="12">The sequence shown here is derived from an EMBL/GenBank/DDBJ whole genome shotgun (WGS) entry which is preliminary data.</text>
</comment>
<comment type="subcellular location">
    <subcellularLocation>
        <location evidence="1">Periplasm</location>
    </subcellularLocation>
</comment>
<keyword evidence="6" id="KW-0249">Electron transport</keyword>
<keyword evidence="13" id="KW-1185">Reference proteome</keyword>
<keyword evidence="3 8" id="KW-0349">Heme</keyword>
<evidence type="ECO:0000313" key="12">
    <source>
        <dbReference type="EMBL" id="KTD20166.1"/>
    </source>
</evidence>
<dbReference type="InterPro" id="IPR009056">
    <property type="entry name" value="Cyt_c-like_dom"/>
</dbReference>
<gene>
    <name evidence="12" type="primary">cyc4</name>
    <name evidence="12" type="ORF">Llon_1787</name>
</gene>
<keyword evidence="2" id="KW-0813">Transport</keyword>
<dbReference type="PANTHER" id="PTHR33751:SF9">
    <property type="entry name" value="CYTOCHROME C4"/>
    <property type="match status" value="1"/>
</dbReference>
<comment type="PTM">
    <text evidence="8">Binds 2 heme c groups covalently per subunit.</text>
</comment>
<proteinExistence type="predicted"/>
<keyword evidence="7 9" id="KW-0408">Iron</keyword>
<feature type="binding site" description="axial binding residue" evidence="9">
    <location>
        <position position="133"/>
    </location>
    <ligand>
        <name>heme c</name>
        <dbReference type="ChEBI" id="CHEBI:61717"/>
        <label>2</label>
    </ligand>
    <ligandPart>
        <name>Fe</name>
        <dbReference type="ChEBI" id="CHEBI:18248"/>
    </ligandPart>
</feature>
<protein>
    <submittedName>
        <fullName evidence="12">Cytochrome c4</fullName>
    </submittedName>
</protein>
<evidence type="ECO:0000256" key="9">
    <source>
        <dbReference type="PIRSR" id="PIRSR000005-2"/>
    </source>
</evidence>
<evidence type="ECO:0000256" key="4">
    <source>
        <dbReference type="ARBA" id="ARBA00022723"/>
    </source>
</evidence>
<evidence type="ECO:0000256" key="3">
    <source>
        <dbReference type="ARBA" id="ARBA00022617"/>
    </source>
</evidence>
<reference evidence="12 13" key="1">
    <citation type="submission" date="2015-11" db="EMBL/GenBank/DDBJ databases">
        <title>Genomic analysis of 38 Legionella species identifies large and diverse effector repertoires.</title>
        <authorList>
            <person name="Burstein D."/>
            <person name="Amaro F."/>
            <person name="Zusman T."/>
            <person name="Lifshitz Z."/>
            <person name="Cohen O."/>
            <person name="Gilbert J.A."/>
            <person name="Pupko T."/>
            <person name="Shuman H.A."/>
            <person name="Segal G."/>
        </authorList>
    </citation>
    <scope>NUCLEOTIDE SEQUENCE [LARGE SCALE GENOMIC DNA]</scope>
    <source>
        <strain evidence="12 13">ATCC 49505</strain>
    </source>
</reference>
<dbReference type="Proteomes" id="UP000054997">
    <property type="component" value="Unassembled WGS sequence"/>
</dbReference>
<name>A0A0W0VJZ8_9GAMM</name>
<feature type="binding site" description="axial binding residue" evidence="9">
    <location>
        <position position="76"/>
    </location>
    <ligand>
        <name>heme c</name>
        <dbReference type="ChEBI" id="CHEBI:61717"/>
        <label>1</label>
    </ligand>
    <ligandPart>
        <name>Fe</name>
        <dbReference type="ChEBI" id="CHEBI:18248"/>
    </ligandPart>
</feature>
<dbReference type="Pfam" id="PF00034">
    <property type="entry name" value="Cytochrom_C"/>
    <property type="match status" value="2"/>
</dbReference>
<organism evidence="12 13">
    <name type="scientific">Legionella londiniensis</name>
    <dbReference type="NCBI Taxonomy" id="45068"/>
    <lineage>
        <taxon>Bacteria</taxon>
        <taxon>Pseudomonadati</taxon>
        <taxon>Pseudomonadota</taxon>
        <taxon>Gammaproteobacteria</taxon>
        <taxon>Legionellales</taxon>
        <taxon>Legionellaceae</taxon>
        <taxon>Legionella</taxon>
    </lineage>
</organism>
<feature type="signal peptide" evidence="10">
    <location>
        <begin position="1"/>
        <end position="18"/>
    </location>
</feature>
<evidence type="ECO:0000259" key="11">
    <source>
        <dbReference type="PROSITE" id="PS51007"/>
    </source>
</evidence>
<evidence type="ECO:0000256" key="2">
    <source>
        <dbReference type="ARBA" id="ARBA00022448"/>
    </source>
</evidence>
<feature type="domain" description="Cytochrome c" evidence="11">
    <location>
        <begin position="20"/>
        <end position="99"/>
    </location>
</feature>
<feature type="binding site" description="covalent" evidence="8">
    <location>
        <position position="32"/>
    </location>
    <ligand>
        <name>heme c</name>
        <dbReference type="ChEBI" id="CHEBI:61717"/>
        <label>1</label>
    </ligand>
</feature>
<evidence type="ECO:0000256" key="8">
    <source>
        <dbReference type="PIRSR" id="PIRSR000005-1"/>
    </source>
</evidence>
<dbReference type="GO" id="GO:0042597">
    <property type="term" value="C:periplasmic space"/>
    <property type="evidence" value="ECO:0007669"/>
    <property type="project" value="UniProtKB-SubCell"/>
</dbReference>
<dbReference type="PANTHER" id="PTHR33751">
    <property type="entry name" value="CBB3-TYPE CYTOCHROME C OXIDASE SUBUNIT FIXP"/>
    <property type="match status" value="1"/>
</dbReference>
<evidence type="ECO:0000313" key="13">
    <source>
        <dbReference type="Proteomes" id="UP000054997"/>
    </source>
</evidence>
<dbReference type="InterPro" id="IPR024167">
    <property type="entry name" value="Cytochrome_c4-like"/>
</dbReference>
<accession>A0A0W0VJZ8</accession>
<dbReference type="PROSITE" id="PS51007">
    <property type="entry name" value="CYTC"/>
    <property type="match status" value="2"/>
</dbReference>
<evidence type="ECO:0000256" key="6">
    <source>
        <dbReference type="ARBA" id="ARBA00022982"/>
    </source>
</evidence>
<feature type="binding site" description="axial binding residue" evidence="9">
    <location>
        <position position="36"/>
    </location>
    <ligand>
        <name>heme c</name>
        <dbReference type="ChEBI" id="CHEBI:61717"/>
        <label>1</label>
    </ligand>
    <ligandPart>
        <name>Fe</name>
        <dbReference type="ChEBI" id="CHEBI:18248"/>
    </ligandPart>
</feature>
<dbReference type="STRING" id="45068.Llon_1787"/>
<feature type="binding site" description="covalent" evidence="8">
    <location>
        <position position="35"/>
    </location>
    <ligand>
        <name>heme c</name>
        <dbReference type="ChEBI" id="CHEBI:61717"/>
        <label>1</label>
    </ligand>
</feature>
<evidence type="ECO:0000256" key="10">
    <source>
        <dbReference type="SAM" id="SignalP"/>
    </source>
</evidence>
<feature type="chain" id="PRO_5006914858" evidence="10">
    <location>
        <begin position="19"/>
        <end position="199"/>
    </location>
</feature>
<evidence type="ECO:0000256" key="5">
    <source>
        <dbReference type="ARBA" id="ARBA00022764"/>
    </source>
</evidence>
<dbReference type="EMBL" id="LNYK01000030">
    <property type="protein sequence ID" value="KTD20166.1"/>
    <property type="molecule type" value="Genomic_DNA"/>
</dbReference>
<keyword evidence="5" id="KW-0574">Periplasm</keyword>
<feature type="binding site" description="covalent" evidence="8">
    <location>
        <position position="132"/>
    </location>
    <ligand>
        <name>heme c</name>
        <dbReference type="ChEBI" id="CHEBI:61717"/>
        <label>2</label>
    </ligand>
</feature>
<dbReference type="Gene3D" id="1.10.760.10">
    <property type="entry name" value="Cytochrome c-like domain"/>
    <property type="match status" value="2"/>
</dbReference>
<dbReference type="SUPFAM" id="SSF46626">
    <property type="entry name" value="Cytochrome c"/>
    <property type="match status" value="2"/>
</dbReference>
<dbReference type="PIRSF" id="PIRSF000005">
    <property type="entry name" value="Cytochrome_c4"/>
    <property type="match status" value="1"/>
</dbReference>
<dbReference type="InterPro" id="IPR036909">
    <property type="entry name" value="Cyt_c-like_dom_sf"/>
</dbReference>
<keyword evidence="10" id="KW-0732">Signal</keyword>
<dbReference type="OrthoDB" id="9773456at2"/>
<evidence type="ECO:0000256" key="1">
    <source>
        <dbReference type="ARBA" id="ARBA00004418"/>
    </source>
</evidence>
<dbReference type="PATRIC" id="fig|45068.5.peg.1942"/>
<feature type="binding site" description="axial binding residue" evidence="9">
    <location>
        <position position="176"/>
    </location>
    <ligand>
        <name>heme c</name>
        <dbReference type="ChEBI" id="CHEBI:61717"/>
        <label>2</label>
    </ligand>
    <ligandPart>
        <name>Fe</name>
        <dbReference type="ChEBI" id="CHEBI:18248"/>
    </ligandPart>
</feature>
<feature type="domain" description="Cytochrome c" evidence="11">
    <location>
        <begin position="108"/>
        <end position="199"/>
    </location>
</feature>
<dbReference type="GO" id="GO:0005506">
    <property type="term" value="F:iron ion binding"/>
    <property type="evidence" value="ECO:0007669"/>
    <property type="project" value="InterPro"/>
</dbReference>
<dbReference type="InterPro" id="IPR050597">
    <property type="entry name" value="Cytochrome_c_Oxidase_Subunit"/>
</dbReference>
<dbReference type="GO" id="GO:0020037">
    <property type="term" value="F:heme binding"/>
    <property type="evidence" value="ECO:0007669"/>
    <property type="project" value="InterPro"/>
</dbReference>
<dbReference type="GO" id="GO:0009055">
    <property type="term" value="F:electron transfer activity"/>
    <property type="evidence" value="ECO:0007669"/>
    <property type="project" value="InterPro"/>
</dbReference>